<keyword evidence="3" id="KW-1185">Reference proteome</keyword>
<reference evidence="2" key="2">
    <citation type="submission" date="2023-05" db="EMBL/GenBank/DDBJ databases">
        <authorList>
            <consortium name="Lawrence Berkeley National Laboratory"/>
            <person name="Steindorff A."/>
            <person name="Hensen N."/>
            <person name="Bonometti L."/>
            <person name="Westerberg I."/>
            <person name="Brannstrom I.O."/>
            <person name="Guillou S."/>
            <person name="Cros-Aarteil S."/>
            <person name="Calhoun S."/>
            <person name="Haridas S."/>
            <person name="Kuo A."/>
            <person name="Mondo S."/>
            <person name="Pangilinan J."/>
            <person name="Riley R."/>
            <person name="Labutti K."/>
            <person name="Andreopoulos B."/>
            <person name="Lipzen A."/>
            <person name="Chen C."/>
            <person name="Yanf M."/>
            <person name="Daum C."/>
            <person name="Ng V."/>
            <person name="Clum A."/>
            <person name="Ohm R."/>
            <person name="Martin F."/>
            <person name="Silar P."/>
            <person name="Natvig D."/>
            <person name="Lalanne C."/>
            <person name="Gautier V."/>
            <person name="Ament-Velasquez S.L."/>
            <person name="Kruys A."/>
            <person name="Hutchinson M.I."/>
            <person name="Powell A.J."/>
            <person name="Barry K."/>
            <person name="Miller A.N."/>
            <person name="Grigoriev I.V."/>
            <person name="Debuchy R."/>
            <person name="Gladieux P."/>
            <person name="Thoren M.H."/>
            <person name="Johannesson H."/>
        </authorList>
    </citation>
    <scope>NUCLEOTIDE SEQUENCE</scope>
    <source>
        <strain evidence="2">CBS 757.83</strain>
    </source>
</reference>
<dbReference type="AlphaFoldDB" id="A0AAN6Q265"/>
<evidence type="ECO:0000313" key="2">
    <source>
        <dbReference type="EMBL" id="KAK4102113.1"/>
    </source>
</evidence>
<protein>
    <submittedName>
        <fullName evidence="2">Uncharacterized protein</fullName>
    </submittedName>
</protein>
<dbReference type="Proteomes" id="UP001305647">
    <property type="component" value="Unassembled WGS sequence"/>
</dbReference>
<evidence type="ECO:0000313" key="3">
    <source>
        <dbReference type="Proteomes" id="UP001305647"/>
    </source>
</evidence>
<gene>
    <name evidence="2" type="ORF">N658DRAFT_351854</name>
</gene>
<sequence>MKLIDFSSRTWEPAIPRALRVPVRNKTLNAVSHAQFRKDKHCTDTCYLQRSVNYTNPTIISKQRLAVDIRGMCAKLPSSPSYQSRPQVMRERQKGTVTTVKEPAQPRNHNPPPSLPDYRRSHPVEQVANTKMPEIVISLQKSNRRNKIKRGNPKKTVNPIPKPEVQRLIRKIVPSV</sequence>
<reference evidence="2" key="1">
    <citation type="journal article" date="2023" name="Mol. Phylogenet. Evol.">
        <title>Genome-scale phylogeny and comparative genomics of the fungal order Sordariales.</title>
        <authorList>
            <person name="Hensen N."/>
            <person name="Bonometti L."/>
            <person name="Westerberg I."/>
            <person name="Brannstrom I.O."/>
            <person name="Guillou S."/>
            <person name="Cros-Aarteil S."/>
            <person name="Calhoun S."/>
            <person name="Haridas S."/>
            <person name="Kuo A."/>
            <person name="Mondo S."/>
            <person name="Pangilinan J."/>
            <person name="Riley R."/>
            <person name="LaButti K."/>
            <person name="Andreopoulos B."/>
            <person name="Lipzen A."/>
            <person name="Chen C."/>
            <person name="Yan M."/>
            <person name="Daum C."/>
            <person name="Ng V."/>
            <person name="Clum A."/>
            <person name="Steindorff A."/>
            <person name="Ohm R.A."/>
            <person name="Martin F."/>
            <person name="Silar P."/>
            <person name="Natvig D.O."/>
            <person name="Lalanne C."/>
            <person name="Gautier V."/>
            <person name="Ament-Velasquez S.L."/>
            <person name="Kruys A."/>
            <person name="Hutchinson M.I."/>
            <person name="Powell A.J."/>
            <person name="Barry K."/>
            <person name="Miller A.N."/>
            <person name="Grigoriev I.V."/>
            <person name="Debuchy R."/>
            <person name="Gladieux P."/>
            <person name="Hiltunen Thoren M."/>
            <person name="Johannesson H."/>
        </authorList>
    </citation>
    <scope>NUCLEOTIDE SEQUENCE</scope>
    <source>
        <strain evidence="2">CBS 757.83</strain>
    </source>
</reference>
<accession>A0AAN6Q265</accession>
<organism evidence="2 3">
    <name type="scientific">Parathielavia hyrcaniae</name>
    <dbReference type="NCBI Taxonomy" id="113614"/>
    <lineage>
        <taxon>Eukaryota</taxon>
        <taxon>Fungi</taxon>
        <taxon>Dikarya</taxon>
        <taxon>Ascomycota</taxon>
        <taxon>Pezizomycotina</taxon>
        <taxon>Sordariomycetes</taxon>
        <taxon>Sordariomycetidae</taxon>
        <taxon>Sordariales</taxon>
        <taxon>Chaetomiaceae</taxon>
        <taxon>Parathielavia</taxon>
    </lineage>
</organism>
<name>A0AAN6Q265_9PEZI</name>
<feature type="region of interest" description="Disordered" evidence="1">
    <location>
        <begin position="77"/>
        <end position="120"/>
    </location>
</feature>
<proteinExistence type="predicted"/>
<dbReference type="EMBL" id="MU863632">
    <property type="protein sequence ID" value="KAK4102113.1"/>
    <property type="molecule type" value="Genomic_DNA"/>
</dbReference>
<evidence type="ECO:0000256" key="1">
    <source>
        <dbReference type="SAM" id="MobiDB-lite"/>
    </source>
</evidence>
<comment type="caution">
    <text evidence="2">The sequence shown here is derived from an EMBL/GenBank/DDBJ whole genome shotgun (WGS) entry which is preliminary data.</text>
</comment>